<reference evidence="13 14" key="1">
    <citation type="submission" date="2019-04" db="EMBL/GenBank/DDBJ databases">
        <title>Cohnella sp. nov. isolated from preserved vegetables.</title>
        <authorList>
            <person name="Lin S.-Y."/>
            <person name="Hung M.-H."/>
            <person name="Young C.-C."/>
        </authorList>
    </citation>
    <scope>NUCLEOTIDE SEQUENCE [LARGE SCALE GENOMIC DNA]</scope>
    <source>
        <strain evidence="13 14">CC-MHH1044</strain>
    </source>
</reference>
<dbReference type="PANTHER" id="PTHR43782:SF3">
    <property type="entry name" value="ARGINASE"/>
    <property type="match status" value="1"/>
</dbReference>
<dbReference type="GO" id="GO:0030145">
    <property type="term" value="F:manganese ion binding"/>
    <property type="evidence" value="ECO:0007669"/>
    <property type="project" value="TreeGrafter"/>
</dbReference>
<comment type="catalytic activity">
    <reaction evidence="8 12">
        <text>L-arginine + H2O = urea + L-ornithine</text>
        <dbReference type="Rhea" id="RHEA:20569"/>
        <dbReference type="ChEBI" id="CHEBI:15377"/>
        <dbReference type="ChEBI" id="CHEBI:16199"/>
        <dbReference type="ChEBI" id="CHEBI:32682"/>
        <dbReference type="ChEBI" id="CHEBI:46911"/>
        <dbReference type="EC" id="3.5.3.1"/>
    </reaction>
</comment>
<dbReference type="Proteomes" id="UP000310636">
    <property type="component" value="Unassembled WGS sequence"/>
</dbReference>
<dbReference type="NCBIfam" id="TIGR01229">
    <property type="entry name" value="rocF_arginase"/>
    <property type="match status" value="1"/>
</dbReference>
<accession>A0A4S4C833</accession>
<evidence type="ECO:0000256" key="5">
    <source>
        <dbReference type="ARBA" id="ARBA00022723"/>
    </source>
</evidence>
<dbReference type="SUPFAM" id="SSF52768">
    <property type="entry name" value="Arginase/deacetylase"/>
    <property type="match status" value="1"/>
</dbReference>
<comment type="cofactor">
    <cofactor evidence="12">
        <name>Mn(2+)</name>
        <dbReference type="ChEBI" id="CHEBI:29035"/>
    </cofactor>
    <text evidence="12">Binds 2 manganese ions per subunit.</text>
</comment>
<dbReference type="InterPro" id="IPR006035">
    <property type="entry name" value="Ureohydrolase"/>
</dbReference>
<protein>
    <recommendedName>
        <fullName evidence="3 9">Arginase</fullName>
        <ecNumber evidence="2 9">3.5.3.1</ecNumber>
    </recommendedName>
</protein>
<keyword evidence="14" id="KW-1185">Reference proteome</keyword>
<keyword evidence="5 12" id="KW-0479">Metal-binding</keyword>
<evidence type="ECO:0000256" key="4">
    <source>
        <dbReference type="ARBA" id="ARBA00022503"/>
    </source>
</evidence>
<dbReference type="InterPro" id="IPR014033">
    <property type="entry name" value="Arginase"/>
</dbReference>
<evidence type="ECO:0000313" key="14">
    <source>
        <dbReference type="Proteomes" id="UP000310636"/>
    </source>
</evidence>
<dbReference type="PRINTS" id="PR00116">
    <property type="entry name" value="ARGINASE"/>
</dbReference>
<dbReference type="PROSITE" id="PS01053">
    <property type="entry name" value="ARGINASE_1"/>
    <property type="match status" value="1"/>
</dbReference>
<organism evidence="13 14">
    <name type="scientific">Cohnella fermenti</name>
    <dbReference type="NCBI Taxonomy" id="2565925"/>
    <lineage>
        <taxon>Bacteria</taxon>
        <taxon>Bacillati</taxon>
        <taxon>Bacillota</taxon>
        <taxon>Bacilli</taxon>
        <taxon>Bacillales</taxon>
        <taxon>Paenibacillaceae</taxon>
        <taxon>Cohnella</taxon>
    </lineage>
</organism>
<dbReference type="Pfam" id="PF00491">
    <property type="entry name" value="Arginase"/>
    <property type="match status" value="1"/>
</dbReference>
<dbReference type="CDD" id="cd09989">
    <property type="entry name" value="Arginase"/>
    <property type="match status" value="1"/>
</dbReference>
<dbReference type="AlphaFoldDB" id="A0A4S4C833"/>
<dbReference type="UniPathway" id="UPA00158">
    <property type="reaction ID" value="UER00270"/>
</dbReference>
<dbReference type="EMBL" id="SSOB01000004">
    <property type="protein sequence ID" value="THF83507.1"/>
    <property type="molecule type" value="Genomic_DNA"/>
</dbReference>
<dbReference type="PROSITE" id="PS51409">
    <property type="entry name" value="ARGINASE_2"/>
    <property type="match status" value="1"/>
</dbReference>
<dbReference type="GO" id="GO:0000050">
    <property type="term" value="P:urea cycle"/>
    <property type="evidence" value="ECO:0007669"/>
    <property type="project" value="UniProtKB-UniPathway"/>
</dbReference>
<keyword evidence="4 12" id="KW-0056">Arginine metabolism</keyword>
<keyword evidence="7 12" id="KW-0464">Manganese</keyword>
<dbReference type="OrthoDB" id="9789727at2"/>
<proteinExistence type="inferred from homology"/>
<evidence type="ECO:0000256" key="8">
    <source>
        <dbReference type="ARBA" id="ARBA00047391"/>
    </source>
</evidence>
<sequence>MDNKKQVGVIQVAFGLGGCREGAELGPRGIMEAGLLTELERLGYEATEVREAVVPGKPQLIESPAPGKMKYEDEVSRMSESVSGEVASVIGRGRLPIVLGGDHSVAIGSLFGIAEARRNLGVIWIDAHSDLNTEASSPSGNAHGMPLAVALGLAAFKPQGRKAPAIRKEKLVLVAARDLDPGEKALIRAEGIACFTMHDIDKLGMKAVMERALAIAGEGTDGLHVSLDMDSLDPSEAPGVGTPVPGGLSFREAHLAMELLAESGKIASLDIVEVNPTLDREGKTARLAVGLCASLLGKTIL</sequence>
<dbReference type="InterPro" id="IPR020855">
    <property type="entry name" value="Ureohydrolase_Mn_BS"/>
</dbReference>
<comment type="similarity">
    <text evidence="10 11">Belongs to the arginase family.</text>
</comment>
<evidence type="ECO:0000256" key="2">
    <source>
        <dbReference type="ARBA" id="ARBA00012168"/>
    </source>
</evidence>
<dbReference type="Gene3D" id="3.40.800.10">
    <property type="entry name" value="Ureohydrolase domain"/>
    <property type="match status" value="1"/>
</dbReference>
<evidence type="ECO:0000313" key="13">
    <source>
        <dbReference type="EMBL" id="THF83507.1"/>
    </source>
</evidence>
<evidence type="ECO:0000256" key="1">
    <source>
        <dbReference type="ARBA" id="ARBA00005098"/>
    </source>
</evidence>
<dbReference type="RefSeq" id="WP_136368663.1">
    <property type="nucleotide sequence ID" value="NZ_SSOB01000004.1"/>
</dbReference>
<comment type="caution">
    <text evidence="13">The sequence shown here is derived from an EMBL/GenBank/DDBJ whole genome shotgun (WGS) entry which is preliminary data.</text>
</comment>
<dbReference type="InterPro" id="IPR023696">
    <property type="entry name" value="Ureohydrolase_dom_sf"/>
</dbReference>
<dbReference type="GO" id="GO:0004053">
    <property type="term" value="F:arginase activity"/>
    <property type="evidence" value="ECO:0007669"/>
    <property type="project" value="UniProtKB-UniRule"/>
</dbReference>
<dbReference type="PROSITE" id="PS51257">
    <property type="entry name" value="PROKAR_LIPOPROTEIN"/>
    <property type="match status" value="1"/>
</dbReference>
<dbReference type="GO" id="GO:0005737">
    <property type="term" value="C:cytoplasm"/>
    <property type="evidence" value="ECO:0007669"/>
    <property type="project" value="TreeGrafter"/>
</dbReference>
<name>A0A4S4C833_9BACL</name>
<gene>
    <name evidence="13" type="primary">rocF</name>
    <name evidence="13" type="ORF">E6C55_04935</name>
</gene>
<comment type="pathway">
    <text evidence="1">Nitrogen metabolism; urea cycle; L-ornithine and urea from L-arginine: step 1/1.</text>
</comment>
<evidence type="ECO:0000256" key="9">
    <source>
        <dbReference type="NCBIfam" id="TIGR01229"/>
    </source>
</evidence>
<evidence type="ECO:0000256" key="12">
    <source>
        <dbReference type="RuleBase" id="RU361159"/>
    </source>
</evidence>
<keyword evidence="6 11" id="KW-0378">Hydrolase</keyword>
<evidence type="ECO:0000256" key="3">
    <source>
        <dbReference type="ARBA" id="ARBA00018123"/>
    </source>
</evidence>
<evidence type="ECO:0000256" key="6">
    <source>
        <dbReference type="ARBA" id="ARBA00022801"/>
    </source>
</evidence>
<evidence type="ECO:0000256" key="10">
    <source>
        <dbReference type="PROSITE-ProRule" id="PRU00742"/>
    </source>
</evidence>
<dbReference type="EC" id="3.5.3.1" evidence="2 9"/>
<evidence type="ECO:0000256" key="7">
    <source>
        <dbReference type="ARBA" id="ARBA00023211"/>
    </source>
</evidence>
<evidence type="ECO:0000256" key="11">
    <source>
        <dbReference type="RuleBase" id="RU003684"/>
    </source>
</evidence>
<dbReference type="PANTHER" id="PTHR43782">
    <property type="entry name" value="ARGINASE"/>
    <property type="match status" value="1"/>
</dbReference>
<dbReference type="GO" id="GO:0006525">
    <property type="term" value="P:arginine metabolic process"/>
    <property type="evidence" value="ECO:0007669"/>
    <property type="project" value="UniProtKB-KW"/>
</dbReference>
<dbReference type="FunFam" id="3.40.800.10:FF:000012">
    <property type="entry name" value="Arginase"/>
    <property type="match status" value="1"/>
</dbReference>